<keyword evidence="6" id="KW-1185">Reference proteome</keyword>
<accession>A0ABV0CVK9</accession>
<keyword evidence="2" id="KW-0808">Transferase</keyword>
<protein>
    <submittedName>
        <fullName evidence="5">Sugar kinase</fullName>
    </submittedName>
</protein>
<comment type="similarity">
    <text evidence="1">Belongs to the carbohydrate kinase PfkB family.</text>
</comment>
<dbReference type="PANTHER" id="PTHR43085">
    <property type="entry name" value="HEXOKINASE FAMILY MEMBER"/>
    <property type="match status" value="1"/>
</dbReference>
<dbReference type="Gene3D" id="3.40.1190.20">
    <property type="match status" value="1"/>
</dbReference>
<comment type="caution">
    <text evidence="5">The sequence shown here is derived from an EMBL/GenBank/DDBJ whole genome shotgun (WGS) entry which is preliminary data.</text>
</comment>
<dbReference type="InterPro" id="IPR002173">
    <property type="entry name" value="Carboh/pur_kinase_PfkB_CS"/>
</dbReference>
<organism evidence="5 6">
    <name type="scientific">Aurantiacibacter flavus</name>
    <dbReference type="NCBI Taxonomy" id="3145232"/>
    <lineage>
        <taxon>Bacteria</taxon>
        <taxon>Pseudomonadati</taxon>
        <taxon>Pseudomonadota</taxon>
        <taxon>Alphaproteobacteria</taxon>
        <taxon>Sphingomonadales</taxon>
        <taxon>Erythrobacteraceae</taxon>
        <taxon>Aurantiacibacter</taxon>
    </lineage>
</organism>
<gene>
    <name evidence="5" type="ORF">ABDJ38_05810</name>
</gene>
<dbReference type="Pfam" id="PF00294">
    <property type="entry name" value="PfkB"/>
    <property type="match status" value="1"/>
</dbReference>
<sequence length="293" mass="31020">MVELRQADGDEYRLGYGGDTLNTAIHMARSGHDVAFATALGGDNFSERLRCAWRKEGLDCSAILTDSARQPGLYAISVDDAGERSFTYWRSDSAARQVFALPGTADLVEQIEASATLAFSLISLAILPDAGKEALISLARRMRQNGSNVVFDANYRPSLWANSQTAANWRDKAITVATHGLPTLDDEALICGPTDEQKVAAHWVGLGCTEVVVKLGARGCRLPDGELLAPDAILSPVDTSGAGDAFNAGYLSARLSGADPHEAARRGNTLAAWTIMRAGAIPPLDSAAPYTGA</sequence>
<dbReference type="PROSITE" id="PS00584">
    <property type="entry name" value="PFKB_KINASES_2"/>
    <property type="match status" value="1"/>
</dbReference>
<evidence type="ECO:0000259" key="4">
    <source>
        <dbReference type="Pfam" id="PF00294"/>
    </source>
</evidence>
<keyword evidence="3 5" id="KW-0418">Kinase</keyword>
<name>A0ABV0CVK9_9SPHN</name>
<dbReference type="EMBL" id="JBDLBR010000002">
    <property type="protein sequence ID" value="MEN7536681.1"/>
    <property type="molecule type" value="Genomic_DNA"/>
</dbReference>
<dbReference type="PANTHER" id="PTHR43085:SF15">
    <property type="entry name" value="2-DEHYDRO-3-DEOXYGLUCONOKINASE"/>
    <property type="match status" value="1"/>
</dbReference>
<dbReference type="GO" id="GO:0016301">
    <property type="term" value="F:kinase activity"/>
    <property type="evidence" value="ECO:0007669"/>
    <property type="project" value="UniProtKB-KW"/>
</dbReference>
<dbReference type="InterPro" id="IPR050306">
    <property type="entry name" value="PfkB_Carbo_kinase"/>
</dbReference>
<evidence type="ECO:0000313" key="6">
    <source>
        <dbReference type="Proteomes" id="UP001484535"/>
    </source>
</evidence>
<evidence type="ECO:0000256" key="3">
    <source>
        <dbReference type="ARBA" id="ARBA00022777"/>
    </source>
</evidence>
<dbReference type="InterPro" id="IPR011611">
    <property type="entry name" value="PfkB_dom"/>
</dbReference>
<proteinExistence type="inferred from homology"/>
<dbReference type="RefSeq" id="WP_346784132.1">
    <property type="nucleotide sequence ID" value="NZ_JBDLBR010000002.1"/>
</dbReference>
<evidence type="ECO:0000256" key="2">
    <source>
        <dbReference type="ARBA" id="ARBA00022679"/>
    </source>
</evidence>
<dbReference type="SUPFAM" id="SSF53613">
    <property type="entry name" value="Ribokinase-like"/>
    <property type="match status" value="1"/>
</dbReference>
<dbReference type="InterPro" id="IPR029056">
    <property type="entry name" value="Ribokinase-like"/>
</dbReference>
<reference evidence="5 6" key="1">
    <citation type="submission" date="2024-05" db="EMBL/GenBank/DDBJ databases">
        <authorList>
            <person name="Park S."/>
        </authorList>
    </citation>
    <scope>NUCLEOTIDE SEQUENCE [LARGE SCALE GENOMIC DNA]</scope>
    <source>
        <strain evidence="5 6">DGU5</strain>
    </source>
</reference>
<evidence type="ECO:0000256" key="1">
    <source>
        <dbReference type="ARBA" id="ARBA00010688"/>
    </source>
</evidence>
<dbReference type="Proteomes" id="UP001484535">
    <property type="component" value="Unassembled WGS sequence"/>
</dbReference>
<evidence type="ECO:0000313" key="5">
    <source>
        <dbReference type="EMBL" id="MEN7536681.1"/>
    </source>
</evidence>
<dbReference type="CDD" id="cd01166">
    <property type="entry name" value="KdgK"/>
    <property type="match status" value="1"/>
</dbReference>
<feature type="domain" description="Carbohydrate kinase PfkB" evidence="4">
    <location>
        <begin position="9"/>
        <end position="285"/>
    </location>
</feature>